<dbReference type="EMBL" id="WIUZ02000007">
    <property type="protein sequence ID" value="KAF9785076.1"/>
    <property type="molecule type" value="Genomic_DNA"/>
</dbReference>
<dbReference type="CDD" id="cd02181">
    <property type="entry name" value="GH16_fungal_Lam16A_glucanase"/>
    <property type="match status" value="1"/>
</dbReference>
<protein>
    <submittedName>
        <fullName evidence="2">Glycoside hydrolase family 16 protein</fullName>
    </submittedName>
</protein>
<dbReference type="AlphaFoldDB" id="A0A9P6HDZ3"/>
<keyword evidence="2" id="KW-0378">Hydrolase</keyword>
<dbReference type="InterPro" id="IPR050546">
    <property type="entry name" value="Glycosyl_Hydrlase_16"/>
</dbReference>
<dbReference type="GO" id="GO:0009251">
    <property type="term" value="P:glucan catabolic process"/>
    <property type="evidence" value="ECO:0007669"/>
    <property type="project" value="TreeGrafter"/>
</dbReference>
<organism evidence="2 3">
    <name type="scientific">Thelephora terrestris</name>
    <dbReference type="NCBI Taxonomy" id="56493"/>
    <lineage>
        <taxon>Eukaryota</taxon>
        <taxon>Fungi</taxon>
        <taxon>Dikarya</taxon>
        <taxon>Basidiomycota</taxon>
        <taxon>Agaricomycotina</taxon>
        <taxon>Agaricomycetes</taxon>
        <taxon>Thelephorales</taxon>
        <taxon>Thelephoraceae</taxon>
        <taxon>Thelephora</taxon>
    </lineage>
</organism>
<dbReference type="Proteomes" id="UP000736335">
    <property type="component" value="Unassembled WGS sequence"/>
</dbReference>
<reference evidence="2" key="1">
    <citation type="journal article" date="2020" name="Nat. Commun.">
        <title>Large-scale genome sequencing of mycorrhizal fungi provides insights into the early evolution of symbiotic traits.</title>
        <authorList>
            <person name="Miyauchi S."/>
            <person name="Kiss E."/>
            <person name="Kuo A."/>
            <person name="Drula E."/>
            <person name="Kohler A."/>
            <person name="Sanchez-Garcia M."/>
            <person name="Morin E."/>
            <person name="Andreopoulos B."/>
            <person name="Barry K.W."/>
            <person name="Bonito G."/>
            <person name="Buee M."/>
            <person name="Carver A."/>
            <person name="Chen C."/>
            <person name="Cichocki N."/>
            <person name="Clum A."/>
            <person name="Culley D."/>
            <person name="Crous P.W."/>
            <person name="Fauchery L."/>
            <person name="Girlanda M."/>
            <person name="Hayes R.D."/>
            <person name="Keri Z."/>
            <person name="LaButti K."/>
            <person name="Lipzen A."/>
            <person name="Lombard V."/>
            <person name="Magnuson J."/>
            <person name="Maillard F."/>
            <person name="Murat C."/>
            <person name="Nolan M."/>
            <person name="Ohm R.A."/>
            <person name="Pangilinan J."/>
            <person name="Pereira M.F."/>
            <person name="Perotto S."/>
            <person name="Peter M."/>
            <person name="Pfister S."/>
            <person name="Riley R."/>
            <person name="Sitrit Y."/>
            <person name="Stielow J.B."/>
            <person name="Szollosi G."/>
            <person name="Zifcakova L."/>
            <person name="Stursova M."/>
            <person name="Spatafora J.W."/>
            <person name="Tedersoo L."/>
            <person name="Vaario L.M."/>
            <person name="Yamada A."/>
            <person name="Yan M."/>
            <person name="Wang P."/>
            <person name="Xu J."/>
            <person name="Bruns T."/>
            <person name="Baldrian P."/>
            <person name="Vilgalys R."/>
            <person name="Dunand C."/>
            <person name="Henrissat B."/>
            <person name="Grigoriev I.V."/>
            <person name="Hibbett D."/>
            <person name="Nagy L.G."/>
            <person name="Martin F.M."/>
        </authorList>
    </citation>
    <scope>NUCLEOTIDE SEQUENCE</scope>
    <source>
        <strain evidence="2">UH-Tt-Lm1</strain>
    </source>
</reference>
<dbReference type="Pfam" id="PF26113">
    <property type="entry name" value="GH16_XgeA"/>
    <property type="match status" value="1"/>
</dbReference>
<evidence type="ECO:0000313" key="2">
    <source>
        <dbReference type="EMBL" id="KAF9785076.1"/>
    </source>
</evidence>
<dbReference type="InterPro" id="IPR013320">
    <property type="entry name" value="ConA-like_dom_sf"/>
</dbReference>
<proteinExistence type="predicted"/>
<evidence type="ECO:0000259" key="1">
    <source>
        <dbReference type="PROSITE" id="PS51762"/>
    </source>
</evidence>
<dbReference type="InterPro" id="IPR000757">
    <property type="entry name" value="Beta-glucanase-like"/>
</dbReference>
<accession>A0A9P6HDZ3</accession>
<dbReference type="OrthoDB" id="192832at2759"/>
<dbReference type="PROSITE" id="PS51762">
    <property type="entry name" value="GH16_2"/>
    <property type="match status" value="1"/>
</dbReference>
<dbReference type="Gene3D" id="2.60.120.200">
    <property type="match status" value="1"/>
</dbReference>
<dbReference type="PANTHER" id="PTHR10963">
    <property type="entry name" value="GLYCOSYL HYDROLASE-RELATED"/>
    <property type="match status" value="1"/>
</dbReference>
<name>A0A9P6HDZ3_9AGAM</name>
<feature type="domain" description="GH16" evidence="1">
    <location>
        <begin position="7"/>
        <end position="313"/>
    </location>
</feature>
<dbReference type="PANTHER" id="PTHR10963:SF24">
    <property type="entry name" value="GLYCOSIDASE C21B10.07-RELATED"/>
    <property type="match status" value="1"/>
</dbReference>
<sequence>MLPSFLDPWSESLNSLWWEPGLNASDTKLLGKRQSSGAFDHNPNGSEFLWILEDTYQGETFFDRWDFFTGTDPTNYQDRNSSFAKGLVYVENNGKVVMRGDNYTWLAAGVNRASVRISSVPQYNTGLFILDLDRVPWGCATWPAYWLLGNGQWPNSGEIDIIEGVHDNSHNQVTFHTKAGCYLDPSVNMTGTIEQNSNGTDNLVCDGTVNDNSGCAVIEWSRASYGEYFESQGGGVFATKWDENEIATWSFYRAAIPQDILAGTPNPSGWGTPAAKLVPNNCNPFSSFFINMSIVFGGITTGDWAGNSYATSGCPGTCEQRLEDPSNFVNASWIINHLTVYSKQPINGQIASNGGSASVFAQSTFASIFYPSLLFGVATSLFI</sequence>
<comment type="caution">
    <text evidence="2">The sequence shown here is derived from an EMBL/GenBank/DDBJ whole genome shotgun (WGS) entry which is preliminary data.</text>
</comment>
<keyword evidence="3" id="KW-1185">Reference proteome</keyword>
<dbReference type="GO" id="GO:0004553">
    <property type="term" value="F:hydrolase activity, hydrolyzing O-glycosyl compounds"/>
    <property type="evidence" value="ECO:0007669"/>
    <property type="project" value="InterPro"/>
</dbReference>
<dbReference type="SUPFAM" id="SSF49899">
    <property type="entry name" value="Concanavalin A-like lectins/glucanases"/>
    <property type="match status" value="1"/>
</dbReference>
<gene>
    <name evidence="2" type="ORF">BJ322DRAFT_1006397</name>
</gene>
<evidence type="ECO:0000313" key="3">
    <source>
        <dbReference type="Proteomes" id="UP000736335"/>
    </source>
</evidence>
<reference evidence="2" key="2">
    <citation type="submission" date="2020-11" db="EMBL/GenBank/DDBJ databases">
        <authorList>
            <consortium name="DOE Joint Genome Institute"/>
            <person name="Kuo A."/>
            <person name="Miyauchi S."/>
            <person name="Kiss E."/>
            <person name="Drula E."/>
            <person name="Kohler A."/>
            <person name="Sanchez-Garcia M."/>
            <person name="Andreopoulos B."/>
            <person name="Barry K.W."/>
            <person name="Bonito G."/>
            <person name="Buee M."/>
            <person name="Carver A."/>
            <person name="Chen C."/>
            <person name="Cichocki N."/>
            <person name="Clum A."/>
            <person name="Culley D."/>
            <person name="Crous P.W."/>
            <person name="Fauchery L."/>
            <person name="Girlanda M."/>
            <person name="Hayes R."/>
            <person name="Keri Z."/>
            <person name="Labutti K."/>
            <person name="Lipzen A."/>
            <person name="Lombard V."/>
            <person name="Magnuson J."/>
            <person name="Maillard F."/>
            <person name="Morin E."/>
            <person name="Murat C."/>
            <person name="Nolan M."/>
            <person name="Ohm R."/>
            <person name="Pangilinan J."/>
            <person name="Pereira M."/>
            <person name="Perotto S."/>
            <person name="Peter M."/>
            <person name="Riley R."/>
            <person name="Sitrit Y."/>
            <person name="Stielow B."/>
            <person name="Szollosi G."/>
            <person name="Zifcakova L."/>
            <person name="Stursova M."/>
            <person name="Spatafora J.W."/>
            <person name="Tedersoo L."/>
            <person name="Vaario L.-M."/>
            <person name="Yamada A."/>
            <person name="Yan M."/>
            <person name="Wang P."/>
            <person name="Xu J."/>
            <person name="Bruns T."/>
            <person name="Baldrian P."/>
            <person name="Vilgalys R."/>
            <person name="Henrissat B."/>
            <person name="Grigoriev I.V."/>
            <person name="Hibbett D."/>
            <person name="Nagy L.G."/>
            <person name="Martin F.M."/>
        </authorList>
    </citation>
    <scope>NUCLEOTIDE SEQUENCE</scope>
    <source>
        <strain evidence="2">UH-Tt-Lm1</strain>
    </source>
</reference>